<evidence type="ECO:0000256" key="6">
    <source>
        <dbReference type="ARBA" id="ARBA00022734"/>
    </source>
</evidence>
<dbReference type="Proteomes" id="UP001634007">
    <property type="component" value="Unassembled WGS sequence"/>
</dbReference>
<dbReference type="PANTHER" id="PTHR32080">
    <property type="entry name" value="ANTIFUNGAL PROTEIN GINKBILOBIN-2-LIKE"/>
    <property type="match status" value="1"/>
</dbReference>
<evidence type="ECO:0000256" key="12">
    <source>
        <dbReference type="ARBA" id="ARBA00023157"/>
    </source>
</evidence>
<dbReference type="GO" id="GO:0031640">
    <property type="term" value="P:killing of cells of another organism"/>
    <property type="evidence" value="ECO:0007669"/>
    <property type="project" value="UniProtKB-KW"/>
</dbReference>
<dbReference type="CDD" id="cd23509">
    <property type="entry name" value="Gnk2-like"/>
    <property type="match status" value="1"/>
</dbReference>
<keyword evidence="4" id="KW-0945">Host-virus interaction</keyword>
<feature type="signal peptide" evidence="15">
    <location>
        <begin position="1"/>
        <end position="23"/>
    </location>
</feature>
<dbReference type="AlphaFoldDB" id="A0ABD3JB55"/>
<dbReference type="InterPro" id="IPR038408">
    <property type="entry name" value="GNK2_sf"/>
</dbReference>
<comment type="similarity">
    <text evidence="14">Belongs to the cysteine-rich repeat secretory protein family. Plasmodesmata-located proteins (PDLD) subfamily.</text>
</comment>
<evidence type="ECO:0000313" key="17">
    <source>
        <dbReference type="EMBL" id="KAL3724270.1"/>
    </source>
</evidence>
<evidence type="ECO:0000256" key="14">
    <source>
        <dbReference type="ARBA" id="ARBA00038393"/>
    </source>
</evidence>
<dbReference type="EMBL" id="JBJKBG010000008">
    <property type="protein sequence ID" value="KAL3724270.1"/>
    <property type="molecule type" value="Genomic_DNA"/>
</dbReference>
<dbReference type="GO" id="GO:0042742">
    <property type="term" value="P:defense response to bacterium"/>
    <property type="evidence" value="ECO:0007669"/>
    <property type="project" value="UniProtKB-KW"/>
</dbReference>
<keyword evidence="3" id="KW-0295">Fungicide</keyword>
<dbReference type="PROSITE" id="PS51473">
    <property type="entry name" value="GNK2"/>
    <property type="match status" value="1"/>
</dbReference>
<comment type="caution">
    <text evidence="17">The sequence shown here is derived from an EMBL/GenBank/DDBJ whole genome shotgun (WGS) entry which is preliminary data.</text>
</comment>
<evidence type="ECO:0000256" key="7">
    <source>
        <dbReference type="ARBA" id="ARBA00022737"/>
    </source>
</evidence>
<evidence type="ECO:0000256" key="5">
    <source>
        <dbReference type="ARBA" id="ARBA00022729"/>
    </source>
</evidence>
<accession>A0ABD3JB55</accession>
<keyword evidence="2" id="KW-0929">Antimicrobial</keyword>
<dbReference type="GO" id="GO:0050832">
    <property type="term" value="P:defense response to fungus"/>
    <property type="evidence" value="ECO:0007669"/>
    <property type="project" value="UniProtKB-KW"/>
</dbReference>
<dbReference type="PANTHER" id="PTHR32080:SF54">
    <property type="entry name" value="GNK2-HOMOLOGOUS DOMAIN-CONTAINING PROTEIN"/>
    <property type="match status" value="1"/>
</dbReference>
<name>A0ABD3JB55_EUCGL</name>
<dbReference type="GO" id="GO:0005886">
    <property type="term" value="C:plasma membrane"/>
    <property type="evidence" value="ECO:0007669"/>
    <property type="project" value="UniProtKB-SubCell"/>
</dbReference>
<evidence type="ECO:0000256" key="10">
    <source>
        <dbReference type="ARBA" id="ARBA00023022"/>
    </source>
</evidence>
<dbReference type="GO" id="GO:0005537">
    <property type="term" value="F:D-mannose binding"/>
    <property type="evidence" value="ECO:0007669"/>
    <property type="project" value="UniProtKB-KW"/>
</dbReference>
<sequence>MTAWQTVLITILLLFSVLDTAQSGSDVSLVYKICSADEFSTYDTYAGSVAELRFHLYVTSNPSSCSLCYGHGACDGALSHSDCDSCLKSATNLIIDQCEYRVGVQFQLEDCRIRYENYRFFEG</sequence>
<evidence type="ECO:0000256" key="8">
    <source>
        <dbReference type="ARBA" id="ARBA00022821"/>
    </source>
</evidence>
<protein>
    <recommendedName>
        <fullName evidence="16">Gnk2-homologous domain-containing protein</fullName>
    </recommendedName>
</protein>
<evidence type="ECO:0000256" key="1">
    <source>
        <dbReference type="ARBA" id="ARBA00004251"/>
    </source>
</evidence>
<dbReference type="InterPro" id="IPR002902">
    <property type="entry name" value="GNK2"/>
</dbReference>
<organism evidence="17 18">
    <name type="scientific">Eucalyptus globulus</name>
    <name type="common">Tasmanian blue gum</name>
    <dbReference type="NCBI Taxonomy" id="34317"/>
    <lineage>
        <taxon>Eukaryota</taxon>
        <taxon>Viridiplantae</taxon>
        <taxon>Streptophyta</taxon>
        <taxon>Embryophyta</taxon>
        <taxon>Tracheophyta</taxon>
        <taxon>Spermatophyta</taxon>
        <taxon>Magnoliopsida</taxon>
        <taxon>eudicotyledons</taxon>
        <taxon>Gunneridae</taxon>
        <taxon>Pentapetalae</taxon>
        <taxon>rosids</taxon>
        <taxon>malvids</taxon>
        <taxon>Myrtales</taxon>
        <taxon>Myrtaceae</taxon>
        <taxon>Myrtoideae</taxon>
        <taxon>Eucalypteae</taxon>
        <taxon>Eucalyptus</taxon>
    </lineage>
</organism>
<evidence type="ECO:0000256" key="11">
    <source>
        <dbReference type="ARBA" id="ARBA00023035"/>
    </source>
</evidence>
<keyword evidence="12" id="KW-1015">Disulfide bond</keyword>
<keyword evidence="18" id="KW-1185">Reference proteome</keyword>
<evidence type="ECO:0000256" key="9">
    <source>
        <dbReference type="ARBA" id="ARBA00022949"/>
    </source>
</evidence>
<reference evidence="17 18" key="1">
    <citation type="submission" date="2024-11" db="EMBL/GenBank/DDBJ databases">
        <title>Chromosome-level genome assembly of Eucalyptus globulus Labill. provides insights into its genome evolution.</title>
        <authorList>
            <person name="Li X."/>
        </authorList>
    </citation>
    <scope>NUCLEOTIDE SEQUENCE [LARGE SCALE GENOMIC DNA]</scope>
    <source>
        <strain evidence="17">CL2024</strain>
        <tissue evidence="17">Fresh tender leaves</tissue>
    </source>
</reference>
<evidence type="ECO:0000256" key="15">
    <source>
        <dbReference type="SAM" id="SignalP"/>
    </source>
</evidence>
<comment type="subcellular location">
    <subcellularLocation>
        <location evidence="13">Cell junction</location>
        <location evidence="13">Plasmodesma</location>
    </subcellularLocation>
    <subcellularLocation>
        <location evidence="1">Cell membrane</location>
        <topology evidence="1">Single-pass type I membrane protein</topology>
    </subcellularLocation>
</comment>
<evidence type="ECO:0000256" key="2">
    <source>
        <dbReference type="ARBA" id="ARBA00022529"/>
    </source>
</evidence>
<evidence type="ECO:0000256" key="13">
    <source>
        <dbReference type="ARBA" id="ARBA00024184"/>
    </source>
</evidence>
<keyword evidence="11" id="KW-0465">Mannose-binding</keyword>
<gene>
    <name evidence="17" type="ORF">ACJRO7_029439</name>
</gene>
<evidence type="ECO:0000256" key="3">
    <source>
        <dbReference type="ARBA" id="ARBA00022577"/>
    </source>
</evidence>
<keyword evidence="6" id="KW-0430">Lectin</keyword>
<keyword evidence="9" id="KW-0965">Cell junction</keyword>
<keyword evidence="8" id="KW-0611">Plant defense</keyword>
<evidence type="ECO:0000313" key="18">
    <source>
        <dbReference type="Proteomes" id="UP001634007"/>
    </source>
</evidence>
<keyword evidence="7" id="KW-0677">Repeat</keyword>
<dbReference type="InterPro" id="IPR051378">
    <property type="entry name" value="Cell2Cell_Antifungal"/>
</dbReference>
<dbReference type="Pfam" id="PF01657">
    <property type="entry name" value="Stress-antifung"/>
    <property type="match status" value="1"/>
</dbReference>
<keyword evidence="5 15" id="KW-0732">Signal</keyword>
<proteinExistence type="inferred from homology"/>
<keyword evidence="10" id="KW-0044">Antibiotic</keyword>
<evidence type="ECO:0000259" key="16">
    <source>
        <dbReference type="PROSITE" id="PS51473"/>
    </source>
</evidence>
<evidence type="ECO:0000256" key="4">
    <source>
        <dbReference type="ARBA" id="ARBA00022581"/>
    </source>
</evidence>
<feature type="chain" id="PRO_5044790981" description="Gnk2-homologous domain-containing protein" evidence="15">
    <location>
        <begin position="24"/>
        <end position="123"/>
    </location>
</feature>
<dbReference type="Gene3D" id="3.30.430.20">
    <property type="entry name" value="Gnk2 domain, C-X8-C-X2-C motif"/>
    <property type="match status" value="1"/>
</dbReference>
<feature type="domain" description="Gnk2-homologous" evidence="16">
    <location>
        <begin position="12"/>
        <end position="120"/>
    </location>
</feature>
<dbReference type="GO" id="GO:0009506">
    <property type="term" value="C:plasmodesma"/>
    <property type="evidence" value="ECO:0007669"/>
    <property type="project" value="UniProtKB-SubCell"/>
</dbReference>